<dbReference type="InterPro" id="IPR045861">
    <property type="entry name" value="CorA_cytoplasmic_dom"/>
</dbReference>
<feature type="transmembrane region" description="Helical" evidence="2">
    <location>
        <begin position="892"/>
        <end position="913"/>
    </location>
</feature>
<evidence type="ECO:0000256" key="1">
    <source>
        <dbReference type="SAM" id="MobiDB-lite"/>
    </source>
</evidence>
<sequence length="928" mass="106250">MRRAERLPEPVHRGNGRGGWLRRWWHKRPLETQEKHALDTFAMHTKEEAKQVSDHETKQASRLKFAHAHQRILPEDLPQDYEPDEVYRGLDEYVAARRSVRRKEQRMNRRSASHDSDSDSSHSSSSDSSSGPQVISRIRALFGDSSDSSSDSESDNDDSDAESSLRSSSARDSHDTDVSDRLSATSVRSRRDTSVVNTPNMSSAFSPWTPRLSALTSTRRRRRHKRRQQRQERPAHIVKASRMARRNARRLRELSGGVTEYTLFSPTGDARSNTVYSHSWDQIWERMEEYFQYHRQTDGHAGDLGIPGVSEIPSERMQRLNDEDFLKLPSPALNLDNTESKPTQADDHAEISFEQERLTGRHMSDVPLTPYFRSNISGEVAPSPMPFASLSTKLKPQMKSDPVSPLPGSNLPNSSTIDTIPEEPAELYLPEAALDIYGQPHNVQPNVTPPDVAITKHSLRSDPWWLDIRCPTYKDMQQLSQHFPLHPLTVEDILKQEPREKVETFERLGYYFVVIRALDENHFRFTRPSTKRKDDKSTQDTMLLSPGLVEAQVPKTPRARNIAPKQTSEEGRVHIETVKSESGKEGLEGLTAGSVSLYLVVFSHGVLSFHFEDLRNHTERIRDKLDSAYTDMQHNADWIVHSLYDSIVDAFSPYVTFLQSEVEYVEFLSNDLDITPFQDEKRSLSTKIRRFFTEPLFSTPDDKRTGLIAEDLLRSLPEGSKEYVEYLVRRSKKRKAFSTYDALHQSHFILRLTRVREVVMGLTRLLLPKADVVRTLRKRLFDSKNFVRESNMLELYFDDIFDHVASMLTQLQDREYGLNHTHSAFLSISSLSASRFQRRVIITLIWACMIINIVFFCTLYCTSFSMNVQIPADSALCEGDDGSIGDCTHTPFAGIASSLVVFPTILIAVYRVIMRRSEARSKRKMASR</sequence>
<dbReference type="EMBL" id="CP033149">
    <property type="protein sequence ID" value="AYO42143.1"/>
    <property type="molecule type" value="Genomic_DNA"/>
</dbReference>
<name>A0A3G2S260_MALR7</name>
<accession>A0A3G2S260</accession>
<organism evidence="3 4">
    <name type="scientific">Malassezia restricta (strain ATCC 96810 / NBRC 103918 / CBS 7877)</name>
    <name type="common">Seborrheic dermatitis infection agent</name>
    <dbReference type="NCBI Taxonomy" id="425264"/>
    <lineage>
        <taxon>Eukaryota</taxon>
        <taxon>Fungi</taxon>
        <taxon>Dikarya</taxon>
        <taxon>Basidiomycota</taxon>
        <taxon>Ustilaginomycotina</taxon>
        <taxon>Malasseziomycetes</taxon>
        <taxon>Malasseziales</taxon>
        <taxon>Malasseziaceae</taxon>
        <taxon>Malassezia</taxon>
    </lineage>
</organism>
<proteinExistence type="predicted"/>
<feature type="region of interest" description="Disordered" evidence="1">
    <location>
        <begin position="99"/>
        <end position="235"/>
    </location>
</feature>
<dbReference type="GO" id="GO:0010961">
    <property type="term" value="P:intracellular magnesium ion homeostasis"/>
    <property type="evidence" value="ECO:0007669"/>
    <property type="project" value="TreeGrafter"/>
</dbReference>
<dbReference type="Proteomes" id="UP000269793">
    <property type="component" value="Chromosome II"/>
</dbReference>
<dbReference type="PANTHER" id="PTHR21535:SF90">
    <property type="entry name" value="CORA METAL ION TRANSPORTER"/>
    <property type="match status" value="1"/>
</dbReference>
<dbReference type="AlphaFoldDB" id="A0A3G2S260"/>
<evidence type="ECO:0000256" key="2">
    <source>
        <dbReference type="SAM" id="Phobius"/>
    </source>
</evidence>
<gene>
    <name evidence="3" type="primary">ALR1</name>
    <name evidence="3" type="ORF">DNF11_1193</name>
</gene>
<dbReference type="Gene3D" id="1.20.58.340">
    <property type="entry name" value="Magnesium transport protein CorA, transmembrane region"/>
    <property type="match status" value="1"/>
</dbReference>
<evidence type="ECO:0000313" key="4">
    <source>
        <dbReference type="Proteomes" id="UP000269793"/>
    </source>
</evidence>
<evidence type="ECO:0000313" key="3">
    <source>
        <dbReference type="EMBL" id="AYO42143.1"/>
    </source>
</evidence>
<keyword evidence="2" id="KW-1133">Transmembrane helix</keyword>
<feature type="compositionally biased region" description="Basic residues" evidence="1">
    <location>
        <begin position="99"/>
        <end position="111"/>
    </location>
</feature>
<keyword evidence="2" id="KW-0472">Membrane</keyword>
<feature type="compositionally biased region" description="Basic and acidic residues" evidence="1">
    <location>
        <begin position="169"/>
        <end position="180"/>
    </location>
</feature>
<reference evidence="3 4" key="1">
    <citation type="submission" date="2018-10" db="EMBL/GenBank/DDBJ databases">
        <title>Complete genome sequence of Malassezia restricta CBS 7877.</title>
        <authorList>
            <person name="Morand S.C."/>
            <person name="Bertignac M."/>
            <person name="Iltis A."/>
            <person name="Kolder I."/>
            <person name="Pirovano W."/>
            <person name="Jourdain R."/>
            <person name="Clavaud C."/>
        </authorList>
    </citation>
    <scope>NUCLEOTIDE SEQUENCE [LARGE SCALE GENOMIC DNA]</scope>
    <source>
        <strain evidence="3 4">CBS 7877</strain>
    </source>
</reference>
<dbReference type="OrthoDB" id="29879at2759"/>
<dbReference type="GO" id="GO:0016020">
    <property type="term" value="C:membrane"/>
    <property type="evidence" value="ECO:0007669"/>
    <property type="project" value="TreeGrafter"/>
</dbReference>
<protein>
    <submittedName>
        <fullName evidence="3">Magnesium transporter ALR1</fullName>
    </submittedName>
</protein>
<dbReference type="GO" id="GO:0015095">
    <property type="term" value="F:magnesium ion transmembrane transporter activity"/>
    <property type="evidence" value="ECO:0007669"/>
    <property type="project" value="TreeGrafter"/>
</dbReference>
<feature type="transmembrane region" description="Helical" evidence="2">
    <location>
        <begin position="840"/>
        <end position="866"/>
    </location>
</feature>
<dbReference type="VEuPathDB" id="FungiDB:DNF11_1193"/>
<dbReference type="STRING" id="425264.A0A3G2S260"/>
<dbReference type="PANTHER" id="PTHR21535">
    <property type="entry name" value="MAGNESIUM AND COBALT TRANSPORT PROTEIN/MITOCHONDRIAL IMPORT INNER MEMBRANE TRANSLOCASE SUBUNIT TIM8"/>
    <property type="match status" value="1"/>
</dbReference>
<feature type="region of interest" description="Disordered" evidence="1">
    <location>
        <begin position="46"/>
        <end position="65"/>
    </location>
</feature>
<dbReference type="Gene3D" id="3.30.460.20">
    <property type="entry name" value="CorA soluble domain-like"/>
    <property type="match status" value="1"/>
</dbReference>
<feature type="compositionally biased region" description="Low complexity" evidence="1">
    <location>
        <begin position="121"/>
        <end position="130"/>
    </location>
</feature>
<keyword evidence="2" id="KW-0812">Transmembrane</keyword>
<dbReference type="SUPFAM" id="SSF143865">
    <property type="entry name" value="CorA soluble domain-like"/>
    <property type="match status" value="1"/>
</dbReference>
<keyword evidence="4" id="KW-1185">Reference proteome</keyword>
<feature type="compositionally biased region" description="Acidic residues" evidence="1">
    <location>
        <begin position="150"/>
        <end position="161"/>
    </location>
</feature>
<feature type="compositionally biased region" description="Basic residues" evidence="1">
    <location>
        <begin position="218"/>
        <end position="228"/>
    </location>
</feature>
<feature type="compositionally biased region" description="Polar residues" evidence="1">
    <location>
        <begin position="194"/>
        <end position="206"/>
    </location>
</feature>
<feature type="compositionally biased region" description="Basic and acidic residues" evidence="1">
    <location>
        <begin position="46"/>
        <end position="59"/>
    </location>
</feature>